<sequence>MKTSQRNISKFYLSRQVRVFSHFYQRYFHTSSQWGTLSQNFFFWTVPQLGVITCFRTYLCWTVWLLLTQRGKLQKIFRVASSPRAWNHIDKLCSPQKGC</sequence>
<protein>
    <submittedName>
        <fullName evidence="1">Uncharacterized protein</fullName>
    </submittedName>
</protein>
<accession>G0URK5</accession>
<organism evidence="1">
    <name type="scientific">Trypanosoma congolense (strain IL3000)</name>
    <dbReference type="NCBI Taxonomy" id="1068625"/>
    <lineage>
        <taxon>Eukaryota</taxon>
        <taxon>Discoba</taxon>
        <taxon>Euglenozoa</taxon>
        <taxon>Kinetoplastea</taxon>
        <taxon>Metakinetoplastina</taxon>
        <taxon>Trypanosomatida</taxon>
        <taxon>Trypanosomatidae</taxon>
        <taxon>Trypanosoma</taxon>
        <taxon>Nannomonas</taxon>
    </lineage>
</organism>
<dbReference type="EMBL" id="HE575321">
    <property type="protein sequence ID" value="CCC92017.1"/>
    <property type="molecule type" value="Genomic_DNA"/>
</dbReference>
<name>G0URK5_TRYCI</name>
<reference evidence="1" key="1">
    <citation type="journal article" date="2012" name="Proc. Natl. Acad. Sci. U.S.A.">
        <title>Antigenic diversity is generated by distinct evolutionary mechanisms in African trypanosome species.</title>
        <authorList>
            <person name="Jackson A.P."/>
            <person name="Berry A."/>
            <person name="Aslett M."/>
            <person name="Allison H.C."/>
            <person name="Burton P."/>
            <person name="Vavrova-Anderson J."/>
            <person name="Brown R."/>
            <person name="Browne H."/>
            <person name="Corton N."/>
            <person name="Hauser H."/>
            <person name="Gamble J."/>
            <person name="Gilderthorp R."/>
            <person name="Marcello L."/>
            <person name="McQuillan J."/>
            <person name="Otto T.D."/>
            <person name="Quail M.A."/>
            <person name="Sanders M.J."/>
            <person name="van Tonder A."/>
            <person name="Ginger M.L."/>
            <person name="Field M.C."/>
            <person name="Barry J.D."/>
            <person name="Hertz-Fowler C."/>
            <person name="Berriman M."/>
        </authorList>
    </citation>
    <scope>NUCLEOTIDE SEQUENCE</scope>
    <source>
        <strain evidence="1">IL3000</strain>
    </source>
</reference>
<dbReference type="AlphaFoldDB" id="G0URK5"/>
<gene>
    <name evidence="1" type="ORF">TCIL3000_8_2360</name>
</gene>
<evidence type="ECO:0000313" key="1">
    <source>
        <dbReference type="EMBL" id="CCC92017.1"/>
    </source>
</evidence>
<proteinExistence type="predicted"/>